<evidence type="ECO:0000256" key="3">
    <source>
        <dbReference type="ARBA" id="ARBA00022989"/>
    </source>
</evidence>
<reference evidence="6" key="2">
    <citation type="journal article" date="2023" name="Int. J. Mol. Sci.">
        <title>De Novo Assembly and Annotation of 11 Diverse Shrub Willow (Salix) Genomes Reveals Novel Gene Organization in Sex-Linked Regions.</title>
        <authorList>
            <person name="Hyden B."/>
            <person name="Feng K."/>
            <person name="Yates T.B."/>
            <person name="Jawdy S."/>
            <person name="Cereghino C."/>
            <person name="Smart L.B."/>
            <person name="Muchero W."/>
        </authorList>
    </citation>
    <scope>NUCLEOTIDE SEQUENCE</scope>
    <source>
        <tissue evidence="6">Shoot tip</tissue>
    </source>
</reference>
<keyword evidence="4 5" id="KW-0472">Membrane</keyword>
<protein>
    <submittedName>
        <fullName evidence="6">SEVEN TRANSMEMBRANE PROTEIN 1-RELATED</fullName>
    </submittedName>
</protein>
<dbReference type="PANTHER" id="PTHR16201:SF45">
    <property type="entry name" value="PQ-LOOP REPEAT FAMILY PROTEIN _ TRANSMEMBRANE FAMILY PROTEIN"/>
    <property type="match status" value="1"/>
</dbReference>
<dbReference type="PANTHER" id="PTHR16201">
    <property type="entry name" value="SEVEN TRANSMEMBRANE PROTEIN 1-RELATED"/>
    <property type="match status" value="1"/>
</dbReference>
<dbReference type="Gene3D" id="1.20.1280.290">
    <property type="match status" value="1"/>
</dbReference>
<evidence type="ECO:0000256" key="2">
    <source>
        <dbReference type="ARBA" id="ARBA00022692"/>
    </source>
</evidence>
<evidence type="ECO:0000256" key="5">
    <source>
        <dbReference type="SAM" id="Phobius"/>
    </source>
</evidence>
<dbReference type="Pfam" id="PF04193">
    <property type="entry name" value="PQ-loop"/>
    <property type="match status" value="1"/>
</dbReference>
<name>A0A9Q0ZMV4_SALPP</name>
<dbReference type="InterPro" id="IPR051415">
    <property type="entry name" value="LAAT-1"/>
</dbReference>
<keyword evidence="3 5" id="KW-1133">Transmembrane helix</keyword>
<dbReference type="OrthoDB" id="8048523at2759"/>
<dbReference type="InterPro" id="IPR006603">
    <property type="entry name" value="PQ-loop_rpt"/>
</dbReference>
<dbReference type="FunFam" id="1.20.1280.290:FF:000012">
    <property type="entry name" value="Vacuolar membrane PQ loop repeat protein"/>
    <property type="match status" value="1"/>
</dbReference>
<comment type="caution">
    <text evidence="6">The sequence shown here is derived from an EMBL/GenBank/DDBJ whole genome shotgun (WGS) entry which is preliminary data.</text>
</comment>
<evidence type="ECO:0000313" key="6">
    <source>
        <dbReference type="EMBL" id="KAJ6740172.1"/>
    </source>
</evidence>
<dbReference type="AlphaFoldDB" id="A0A9Q0ZMV4"/>
<evidence type="ECO:0000256" key="4">
    <source>
        <dbReference type="ARBA" id="ARBA00023136"/>
    </source>
</evidence>
<dbReference type="SMART" id="SM00679">
    <property type="entry name" value="CTNS"/>
    <property type="match status" value="1"/>
</dbReference>
<dbReference type="EMBL" id="JAPFFK010000010">
    <property type="protein sequence ID" value="KAJ6740172.1"/>
    <property type="molecule type" value="Genomic_DNA"/>
</dbReference>
<proteinExistence type="predicted"/>
<accession>A0A9Q0ZMV4</accession>
<organism evidence="6 7">
    <name type="scientific">Salix purpurea</name>
    <name type="common">Purple osier willow</name>
    <dbReference type="NCBI Taxonomy" id="77065"/>
    <lineage>
        <taxon>Eukaryota</taxon>
        <taxon>Viridiplantae</taxon>
        <taxon>Streptophyta</taxon>
        <taxon>Embryophyta</taxon>
        <taxon>Tracheophyta</taxon>
        <taxon>Spermatophyta</taxon>
        <taxon>Magnoliopsida</taxon>
        <taxon>eudicotyledons</taxon>
        <taxon>Gunneridae</taxon>
        <taxon>Pentapetalae</taxon>
        <taxon>rosids</taxon>
        <taxon>fabids</taxon>
        <taxon>Malpighiales</taxon>
        <taxon>Salicaceae</taxon>
        <taxon>Saliceae</taxon>
        <taxon>Salix</taxon>
    </lineage>
</organism>
<keyword evidence="7" id="KW-1185">Reference proteome</keyword>
<keyword evidence="2 5" id="KW-0812">Transmembrane</keyword>
<dbReference type="GO" id="GO:0016020">
    <property type="term" value="C:membrane"/>
    <property type="evidence" value="ECO:0007669"/>
    <property type="project" value="UniProtKB-SubCell"/>
</dbReference>
<evidence type="ECO:0000256" key="1">
    <source>
        <dbReference type="ARBA" id="ARBA00004141"/>
    </source>
</evidence>
<feature type="transmembrane region" description="Helical" evidence="5">
    <location>
        <begin position="151"/>
        <end position="170"/>
    </location>
</feature>
<gene>
    <name evidence="6" type="ORF">OIU79_000331</name>
</gene>
<reference evidence="6" key="1">
    <citation type="submission" date="2022-11" db="EMBL/GenBank/DDBJ databases">
        <authorList>
            <person name="Hyden B.L."/>
            <person name="Feng K."/>
            <person name="Yates T."/>
            <person name="Jawdy S."/>
            <person name="Smart L.B."/>
            <person name="Muchero W."/>
        </authorList>
    </citation>
    <scope>NUCLEOTIDE SEQUENCE</scope>
    <source>
        <tissue evidence="6">Shoot tip</tissue>
    </source>
</reference>
<comment type="subcellular location">
    <subcellularLocation>
        <location evidence="1">Membrane</location>
        <topology evidence="1">Multi-pass membrane protein</topology>
    </subcellularLocation>
</comment>
<dbReference type="Proteomes" id="UP001151532">
    <property type="component" value="Chromosome 7"/>
</dbReference>
<feature type="transmembrane region" description="Helical" evidence="5">
    <location>
        <begin position="182"/>
        <end position="205"/>
    </location>
</feature>
<sequence length="232" mass="26285">MPLQKLPLVEIFIICQLDPWLAVTLHHLEVTSGQPKVAHQLWDLTMNHPQMMRLQRPVSVTKTGSQPRSIPRSGAYGTFLATSLNLPLQSKALGQAYIGYTGRRLLHEGGGMDHSAFGQWLGWLMAAIYMGGRIPQIWLNIKRGSVEGLNPLMFIFALVANLTYVLSIVVRTTEWDSIKPNMPWLLDAAVCVLLDLFIIMQYIYYRYFLEKRVDHEESCYGDYVDASKSAIS</sequence>
<feature type="transmembrane region" description="Helical" evidence="5">
    <location>
        <begin position="120"/>
        <end position="139"/>
    </location>
</feature>
<evidence type="ECO:0000313" key="7">
    <source>
        <dbReference type="Proteomes" id="UP001151532"/>
    </source>
</evidence>